<proteinExistence type="predicted"/>
<dbReference type="EMBL" id="BMTD01000002">
    <property type="protein sequence ID" value="GGU83099.1"/>
    <property type="molecule type" value="Genomic_DNA"/>
</dbReference>
<dbReference type="Proteomes" id="UP000618795">
    <property type="component" value="Unassembled WGS sequence"/>
</dbReference>
<organism evidence="2 3">
    <name type="scientific">Streptomyces filipinensis</name>
    <dbReference type="NCBI Taxonomy" id="66887"/>
    <lineage>
        <taxon>Bacteria</taxon>
        <taxon>Bacillati</taxon>
        <taxon>Actinomycetota</taxon>
        <taxon>Actinomycetes</taxon>
        <taxon>Kitasatosporales</taxon>
        <taxon>Streptomycetaceae</taxon>
        <taxon>Streptomyces</taxon>
    </lineage>
</organism>
<evidence type="ECO:0000256" key="1">
    <source>
        <dbReference type="SAM" id="MobiDB-lite"/>
    </source>
</evidence>
<feature type="compositionally biased region" description="Basic residues" evidence="1">
    <location>
        <begin position="258"/>
        <end position="270"/>
    </location>
</feature>
<feature type="compositionally biased region" description="Low complexity" evidence="1">
    <location>
        <begin position="63"/>
        <end position="73"/>
    </location>
</feature>
<reference evidence="2" key="2">
    <citation type="submission" date="2020-09" db="EMBL/GenBank/DDBJ databases">
        <authorList>
            <person name="Sun Q."/>
            <person name="Ohkuma M."/>
        </authorList>
    </citation>
    <scope>NUCLEOTIDE SEQUENCE</scope>
    <source>
        <strain evidence="2">JCM 4369</strain>
    </source>
</reference>
<keyword evidence="3" id="KW-1185">Reference proteome</keyword>
<name>A0A918MA21_9ACTN</name>
<reference evidence="2" key="1">
    <citation type="journal article" date="2014" name="Int. J. Syst. Evol. Microbiol.">
        <title>Complete genome sequence of Corynebacterium casei LMG S-19264T (=DSM 44701T), isolated from a smear-ripened cheese.</title>
        <authorList>
            <consortium name="US DOE Joint Genome Institute (JGI-PGF)"/>
            <person name="Walter F."/>
            <person name="Albersmeier A."/>
            <person name="Kalinowski J."/>
            <person name="Ruckert C."/>
        </authorList>
    </citation>
    <scope>NUCLEOTIDE SEQUENCE</scope>
    <source>
        <strain evidence="2">JCM 4369</strain>
    </source>
</reference>
<evidence type="ECO:0000313" key="3">
    <source>
        <dbReference type="Proteomes" id="UP000618795"/>
    </source>
</evidence>
<comment type="caution">
    <text evidence="2">The sequence shown here is derived from an EMBL/GenBank/DDBJ whole genome shotgun (WGS) entry which is preliminary data.</text>
</comment>
<feature type="region of interest" description="Disordered" evidence="1">
    <location>
        <begin position="117"/>
        <end position="191"/>
    </location>
</feature>
<evidence type="ECO:0000313" key="2">
    <source>
        <dbReference type="EMBL" id="GGU83099.1"/>
    </source>
</evidence>
<feature type="region of interest" description="Disordered" evidence="1">
    <location>
        <begin position="1"/>
        <end position="34"/>
    </location>
</feature>
<sequence>MGERHSGDAPLGRRRAHPGGILSASRRDEADLGGPGFEARLAAALRADGTDADGERRAVAAFRAARATGAPLPRTRRRDDWRPAAPRRGRLSLRATLSVALASLALGGVAVAAIGSARSGPSARPHTPRPAYSSTSTSHGPAVPGPSDGPAGSRSPGPSARPDHPATARDTVAHCRTYERAGERGGALDSTAWQRLVTAAGGEDGVAAYCARLERSQGPEGGHGGKQGEDAGRPAASAKPADAKPADTKPSGVGPTGAKKKPAGAGSKKK</sequence>
<feature type="region of interest" description="Disordered" evidence="1">
    <location>
        <begin position="63"/>
        <end position="92"/>
    </location>
</feature>
<gene>
    <name evidence="2" type="ORF">GCM10010260_14770</name>
</gene>
<dbReference type="RefSeq" id="WP_191871793.1">
    <property type="nucleotide sequence ID" value="NZ_BMTD01000002.1"/>
</dbReference>
<protein>
    <submittedName>
        <fullName evidence="2">Uncharacterized protein</fullName>
    </submittedName>
</protein>
<feature type="region of interest" description="Disordered" evidence="1">
    <location>
        <begin position="211"/>
        <end position="270"/>
    </location>
</feature>
<dbReference type="AlphaFoldDB" id="A0A918MA21"/>
<accession>A0A918MA21</accession>
<feature type="compositionally biased region" description="Basic and acidic residues" evidence="1">
    <location>
        <begin position="161"/>
        <end position="183"/>
    </location>
</feature>